<evidence type="ECO:0000313" key="6">
    <source>
        <dbReference type="Proteomes" id="UP001589619"/>
    </source>
</evidence>
<dbReference type="SUPFAM" id="SSF160467">
    <property type="entry name" value="PH0987 N-terminal domain-like"/>
    <property type="match status" value="1"/>
</dbReference>
<dbReference type="InterPro" id="IPR029000">
    <property type="entry name" value="Cyclophilin-like_dom_sf"/>
</dbReference>
<gene>
    <name evidence="5" type="primary">pxpB</name>
    <name evidence="5" type="ORF">ACFFNY_01450</name>
</gene>
<name>A0ABV5VPL6_9BACL</name>
<comment type="caution">
    <text evidence="5">The sequence shown here is derived from an EMBL/GenBank/DDBJ whole genome shotgun (WGS) entry which is preliminary data.</text>
</comment>
<evidence type="ECO:0000256" key="3">
    <source>
        <dbReference type="ARBA" id="ARBA00022840"/>
    </source>
</evidence>
<accession>A0ABV5VPL6</accession>
<dbReference type="EMBL" id="JBHMAG010000002">
    <property type="protein sequence ID" value="MFB9750224.1"/>
    <property type="molecule type" value="Genomic_DNA"/>
</dbReference>
<dbReference type="Gene3D" id="3.30.1360.40">
    <property type="match status" value="1"/>
</dbReference>
<keyword evidence="1" id="KW-0547">Nucleotide-binding</keyword>
<evidence type="ECO:0000259" key="4">
    <source>
        <dbReference type="SMART" id="SM00796"/>
    </source>
</evidence>
<dbReference type="InterPro" id="IPR010016">
    <property type="entry name" value="PxpB"/>
</dbReference>
<dbReference type="PANTHER" id="PTHR34698">
    <property type="entry name" value="5-OXOPROLINASE SUBUNIT B"/>
    <property type="match status" value="1"/>
</dbReference>
<dbReference type="NCBIfam" id="TIGR00370">
    <property type="entry name" value="5-oxoprolinase subunit PxpB"/>
    <property type="match status" value="1"/>
</dbReference>
<keyword evidence="2 5" id="KW-0378">Hydrolase</keyword>
<sequence length="256" mass="28250">MIDVEDYLKWKLPEGVRIVPLGDSALVIQWGDAITPETHQRIRQLTAYLEVEPFVGMIECVPAFTTVTVYYDALIMIEEHGDLLASEDSDFPFAIAATLMRGILNRLEKATVHPTRVVDIPVCYGGELGPDLEAVAEHNELGVEEVIAIHTSADYLVYMLGFAPGFAYLGGMSGRIATPRRPSPRLSIPAGSVGIAGNQTGVYPIKTPGGWQLIGKTPIPLFLPRQTPPTLLQAGDVVRFYRISRKEFDQWEGMQR</sequence>
<dbReference type="Pfam" id="PF02682">
    <property type="entry name" value="CT_C_D"/>
    <property type="match status" value="1"/>
</dbReference>
<proteinExistence type="predicted"/>
<evidence type="ECO:0000313" key="5">
    <source>
        <dbReference type="EMBL" id="MFB9750224.1"/>
    </source>
</evidence>
<dbReference type="RefSeq" id="WP_344917540.1">
    <property type="nucleotide sequence ID" value="NZ_BAAAYO010000021.1"/>
</dbReference>
<protein>
    <submittedName>
        <fullName evidence="5">5-oxoprolinase subunit PxpB</fullName>
        <ecNumber evidence="5">3.5.2.9</ecNumber>
    </submittedName>
</protein>
<evidence type="ECO:0000256" key="1">
    <source>
        <dbReference type="ARBA" id="ARBA00022741"/>
    </source>
</evidence>
<feature type="domain" description="Carboxyltransferase" evidence="4">
    <location>
        <begin position="16"/>
        <end position="232"/>
    </location>
</feature>
<dbReference type="SUPFAM" id="SSF50891">
    <property type="entry name" value="Cyclophilin-like"/>
    <property type="match status" value="1"/>
</dbReference>
<dbReference type="EC" id="3.5.2.9" evidence="5"/>
<keyword evidence="3" id="KW-0067">ATP-binding</keyword>
<dbReference type="PANTHER" id="PTHR34698:SF2">
    <property type="entry name" value="5-OXOPROLINASE SUBUNIT B"/>
    <property type="match status" value="1"/>
</dbReference>
<dbReference type="Gene3D" id="2.40.100.10">
    <property type="entry name" value="Cyclophilin-like"/>
    <property type="match status" value="1"/>
</dbReference>
<keyword evidence="6" id="KW-1185">Reference proteome</keyword>
<organism evidence="5 6">
    <name type="scientific">Paenibacillus hodogayensis</name>
    <dbReference type="NCBI Taxonomy" id="279208"/>
    <lineage>
        <taxon>Bacteria</taxon>
        <taxon>Bacillati</taxon>
        <taxon>Bacillota</taxon>
        <taxon>Bacilli</taxon>
        <taxon>Bacillales</taxon>
        <taxon>Paenibacillaceae</taxon>
        <taxon>Paenibacillus</taxon>
    </lineage>
</organism>
<evidence type="ECO:0000256" key="2">
    <source>
        <dbReference type="ARBA" id="ARBA00022801"/>
    </source>
</evidence>
<dbReference type="Proteomes" id="UP001589619">
    <property type="component" value="Unassembled WGS sequence"/>
</dbReference>
<dbReference type="InterPro" id="IPR003833">
    <property type="entry name" value="CT_C_D"/>
</dbReference>
<reference evidence="5 6" key="1">
    <citation type="submission" date="2024-09" db="EMBL/GenBank/DDBJ databases">
        <authorList>
            <person name="Sun Q."/>
            <person name="Mori K."/>
        </authorList>
    </citation>
    <scope>NUCLEOTIDE SEQUENCE [LARGE SCALE GENOMIC DNA]</scope>
    <source>
        <strain evidence="5 6">JCM 12520</strain>
    </source>
</reference>
<dbReference type="SMART" id="SM00796">
    <property type="entry name" value="AHS1"/>
    <property type="match status" value="1"/>
</dbReference>
<dbReference type="GO" id="GO:0017168">
    <property type="term" value="F:5-oxoprolinase (ATP-hydrolyzing) activity"/>
    <property type="evidence" value="ECO:0007669"/>
    <property type="project" value="UniProtKB-EC"/>
</dbReference>